<dbReference type="GO" id="GO:0005576">
    <property type="term" value="C:extracellular region"/>
    <property type="evidence" value="ECO:0007669"/>
    <property type="project" value="UniProtKB-SubCell"/>
</dbReference>
<evidence type="ECO:0000313" key="19">
    <source>
        <dbReference type="Proteomes" id="UP000308652"/>
    </source>
</evidence>
<dbReference type="InterPro" id="IPR036188">
    <property type="entry name" value="FAD/NAD-bd_sf"/>
</dbReference>
<comment type="subcellular location">
    <subcellularLocation>
        <location evidence="2">Secreted</location>
    </subcellularLocation>
</comment>
<comment type="subunit">
    <text evidence="4">Monomer.</text>
</comment>
<dbReference type="OrthoDB" id="269227at2759"/>
<dbReference type="InterPro" id="IPR007867">
    <property type="entry name" value="GMC_OxRtase_C"/>
</dbReference>
<evidence type="ECO:0000256" key="9">
    <source>
        <dbReference type="ARBA" id="ARBA00024699"/>
    </source>
</evidence>
<comment type="catalytic activity">
    <reaction evidence="12">
        <text>pyranose + acceptor = pyranos-3-ulose + reduced acceptor.</text>
        <dbReference type="EC" id="1.1.99.29"/>
    </reaction>
</comment>
<evidence type="ECO:0000256" key="15">
    <source>
        <dbReference type="PIRSR" id="PIRSR000137-2"/>
    </source>
</evidence>
<dbReference type="PANTHER" id="PTHR11552">
    <property type="entry name" value="GLUCOSE-METHANOL-CHOLINE GMC OXIDOREDUCTASE"/>
    <property type="match status" value="1"/>
</dbReference>
<dbReference type="EMBL" id="ML213606">
    <property type="protein sequence ID" value="TFK37749.1"/>
    <property type="molecule type" value="Genomic_DNA"/>
</dbReference>
<evidence type="ECO:0000256" key="6">
    <source>
        <dbReference type="ARBA" id="ARBA00022525"/>
    </source>
</evidence>
<reference evidence="18 19" key="1">
    <citation type="journal article" date="2019" name="Nat. Ecol. Evol.">
        <title>Megaphylogeny resolves global patterns of mushroom evolution.</title>
        <authorList>
            <person name="Varga T."/>
            <person name="Krizsan K."/>
            <person name="Foldi C."/>
            <person name="Dima B."/>
            <person name="Sanchez-Garcia M."/>
            <person name="Sanchez-Ramirez S."/>
            <person name="Szollosi G.J."/>
            <person name="Szarkandi J.G."/>
            <person name="Papp V."/>
            <person name="Albert L."/>
            <person name="Andreopoulos W."/>
            <person name="Angelini C."/>
            <person name="Antonin V."/>
            <person name="Barry K.W."/>
            <person name="Bougher N.L."/>
            <person name="Buchanan P."/>
            <person name="Buyck B."/>
            <person name="Bense V."/>
            <person name="Catcheside P."/>
            <person name="Chovatia M."/>
            <person name="Cooper J."/>
            <person name="Damon W."/>
            <person name="Desjardin D."/>
            <person name="Finy P."/>
            <person name="Geml J."/>
            <person name="Haridas S."/>
            <person name="Hughes K."/>
            <person name="Justo A."/>
            <person name="Karasinski D."/>
            <person name="Kautmanova I."/>
            <person name="Kiss B."/>
            <person name="Kocsube S."/>
            <person name="Kotiranta H."/>
            <person name="LaButti K.M."/>
            <person name="Lechner B.E."/>
            <person name="Liimatainen K."/>
            <person name="Lipzen A."/>
            <person name="Lukacs Z."/>
            <person name="Mihaltcheva S."/>
            <person name="Morgado L.N."/>
            <person name="Niskanen T."/>
            <person name="Noordeloos M.E."/>
            <person name="Ohm R.A."/>
            <person name="Ortiz-Santana B."/>
            <person name="Ovrebo C."/>
            <person name="Racz N."/>
            <person name="Riley R."/>
            <person name="Savchenko A."/>
            <person name="Shiryaev A."/>
            <person name="Soop K."/>
            <person name="Spirin V."/>
            <person name="Szebenyi C."/>
            <person name="Tomsovsky M."/>
            <person name="Tulloss R.E."/>
            <person name="Uehling J."/>
            <person name="Grigoriev I.V."/>
            <person name="Vagvolgyi C."/>
            <person name="Papp T."/>
            <person name="Martin F.M."/>
            <person name="Miettinen O."/>
            <person name="Hibbett D.S."/>
            <person name="Nagy L.G."/>
        </authorList>
    </citation>
    <scope>NUCLEOTIDE SEQUENCE [LARGE SCALE GENOMIC DNA]</scope>
    <source>
        <strain evidence="18 19">CBS 166.37</strain>
    </source>
</reference>
<dbReference type="GO" id="GO:0050660">
    <property type="term" value="F:flavin adenine dinucleotide binding"/>
    <property type="evidence" value="ECO:0007669"/>
    <property type="project" value="InterPro"/>
</dbReference>
<dbReference type="SUPFAM" id="SSF51905">
    <property type="entry name" value="FAD/NAD(P)-binding domain"/>
    <property type="match status" value="1"/>
</dbReference>
<organism evidence="18 19">
    <name type="scientific">Crucibulum laeve</name>
    <dbReference type="NCBI Taxonomy" id="68775"/>
    <lineage>
        <taxon>Eukaryota</taxon>
        <taxon>Fungi</taxon>
        <taxon>Dikarya</taxon>
        <taxon>Basidiomycota</taxon>
        <taxon>Agaricomycotina</taxon>
        <taxon>Agaricomycetes</taxon>
        <taxon>Agaricomycetidae</taxon>
        <taxon>Agaricales</taxon>
        <taxon>Agaricineae</taxon>
        <taxon>Nidulariaceae</taxon>
        <taxon>Crucibulum</taxon>
    </lineage>
</organism>
<protein>
    <recommendedName>
        <fullName evidence="5">pyranose dehydrogenase (acceptor)</fullName>
        <ecNumber evidence="5">1.1.99.29</ecNumber>
    </recommendedName>
</protein>
<feature type="chain" id="PRO_5022944944" description="pyranose dehydrogenase (acceptor)" evidence="16">
    <location>
        <begin position="20"/>
        <end position="606"/>
    </location>
</feature>
<gene>
    <name evidence="18" type="ORF">BDQ12DRAFT_652379</name>
</gene>
<dbReference type="SUPFAM" id="SSF54373">
    <property type="entry name" value="FAD-linked reductases, C-terminal domain"/>
    <property type="match status" value="1"/>
</dbReference>
<evidence type="ECO:0000256" key="12">
    <source>
        <dbReference type="ARBA" id="ARBA00034029"/>
    </source>
</evidence>
<comment type="catalytic activity">
    <reaction evidence="10">
        <text>pyranose + acceptor = pyranos-2-ulose + reduced acceptor.</text>
        <dbReference type="EC" id="1.1.99.29"/>
    </reaction>
</comment>
<dbReference type="InterPro" id="IPR012132">
    <property type="entry name" value="GMC_OxRdtase"/>
</dbReference>
<keyword evidence="8 15" id="KW-0274">FAD</keyword>
<evidence type="ECO:0000256" key="13">
    <source>
        <dbReference type="ARBA" id="ARBA00034050"/>
    </source>
</evidence>
<evidence type="ECO:0000256" key="1">
    <source>
        <dbReference type="ARBA" id="ARBA00001974"/>
    </source>
</evidence>
<dbReference type="Pfam" id="PF00732">
    <property type="entry name" value="GMC_oxred_N"/>
    <property type="match status" value="1"/>
</dbReference>
<dbReference type="AlphaFoldDB" id="A0A5C3LWY0"/>
<comment type="catalytic activity">
    <reaction evidence="14">
        <text>a pyranoside + acceptor = a pyranosid-3,4-diulose + reduced acceptor.</text>
        <dbReference type="EC" id="1.1.99.29"/>
    </reaction>
</comment>
<evidence type="ECO:0000256" key="10">
    <source>
        <dbReference type="ARBA" id="ARBA00033986"/>
    </source>
</evidence>
<keyword evidence="16" id="KW-0732">Signal</keyword>
<feature type="binding site" evidence="15">
    <location>
        <position position="115"/>
    </location>
    <ligand>
        <name>FAD</name>
        <dbReference type="ChEBI" id="CHEBI:57692"/>
    </ligand>
</feature>
<name>A0A5C3LWY0_9AGAR</name>
<dbReference type="GO" id="GO:0033718">
    <property type="term" value="F:pyranose dehydrogenase (acceptor) activity"/>
    <property type="evidence" value="ECO:0007669"/>
    <property type="project" value="UniProtKB-EC"/>
</dbReference>
<dbReference type="InterPro" id="IPR000172">
    <property type="entry name" value="GMC_OxRdtase_N"/>
</dbReference>
<feature type="binding site" evidence="15">
    <location>
        <position position="574"/>
    </location>
    <ligand>
        <name>FAD</name>
        <dbReference type="ChEBI" id="CHEBI:57692"/>
    </ligand>
</feature>
<evidence type="ECO:0000256" key="8">
    <source>
        <dbReference type="ARBA" id="ARBA00022827"/>
    </source>
</evidence>
<dbReference type="Pfam" id="PF05199">
    <property type="entry name" value="GMC_oxred_C"/>
    <property type="match status" value="1"/>
</dbReference>
<evidence type="ECO:0000256" key="11">
    <source>
        <dbReference type="ARBA" id="ARBA00034010"/>
    </source>
</evidence>
<evidence type="ECO:0000256" key="3">
    <source>
        <dbReference type="ARBA" id="ARBA00010790"/>
    </source>
</evidence>
<proteinExistence type="inferred from homology"/>
<evidence type="ECO:0000256" key="7">
    <source>
        <dbReference type="ARBA" id="ARBA00022630"/>
    </source>
</evidence>
<comment type="cofactor">
    <cofactor evidence="1 15">
        <name>FAD</name>
        <dbReference type="ChEBI" id="CHEBI:57692"/>
    </cofactor>
</comment>
<comment type="catalytic activity">
    <reaction evidence="13">
        <text>a pyranoside + acceptor = a pyranosid-3-ulose + reduced acceptor.</text>
        <dbReference type="EC" id="1.1.99.29"/>
    </reaction>
</comment>
<accession>A0A5C3LWY0</accession>
<evidence type="ECO:0000313" key="18">
    <source>
        <dbReference type="EMBL" id="TFK37749.1"/>
    </source>
</evidence>
<comment type="catalytic activity">
    <reaction evidence="11">
        <text>pyranose + acceptor = pyranos-2,3-diulose + reduced acceptor.</text>
        <dbReference type="EC" id="1.1.99.29"/>
    </reaction>
</comment>
<evidence type="ECO:0000256" key="14">
    <source>
        <dbReference type="ARBA" id="ARBA00034059"/>
    </source>
</evidence>
<dbReference type="EC" id="1.1.99.29" evidence="5"/>
<evidence type="ECO:0000256" key="2">
    <source>
        <dbReference type="ARBA" id="ARBA00004613"/>
    </source>
</evidence>
<keyword evidence="7" id="KW-0285">Flavoprotein</keyword>
<dbReference type="Gene3D" id="3.50.50.60">
    <property type="entry name" value="FAD/NAD(P)-binding domain"/>
    <property type="match status" value="1"/>
</dbReference>
<comment type="function">
    <text evidence="9">Catalyzes the single-oxidation or sequential double oxidation reaction of carbohydrates primarily at carbon-2 and/or carbon-3 with the concomitant reduction of the flavin. The enzyme exhibits a broad sugar substrate specificity, oxidizing different aldopyranoses to the corresponding C-1, C-2, C-3 or C-1,2, C-2,3 and C-3,4 (di)dehydro sugars with substrate-specific regioselectivity. Accepts only a narrow range of electron acceptors such as substituted benzoquinones and complexed metal ions and reacts extremely slowly with O(2) as acceptor. May play a role in the natural recycling of plant matter by oxidizing all major monosaccharides in lignocellulose and by reducing quinone compounds or reactive radical species generated during lignin depolymerization.</text>
</comment>
<sequence length="606" mass="64681">MLRLIHVPAVFALFGSTFAAFYTDPSQLKQTTYDFVIVGAGIGGGVVAARLSENPSVKVLVIEAGVDDTGYRSEQIQIPFMCGQASVDSPFDWNYTTTPQKALNNQAIGYARGFVMGGSSSTNYLIWTRGSSDDFNRFAKVAGDNSYSWNSILPYFKKSERHVIPSDGRNDSAEYLPAFHGFSGPLAFSTTGNLSGIDDKILATTKELSAEFPFNQDTNSGKLLGLGWQQDAIGNGTRQSSSSAYLKPALNSRSNIDVLIHTRATRLLKTGSTGSVPEFKSLEIATTSTGPRTKITARKEIILSAGAIGTPQILMLSGIGNAADLAKVGINSTVSLPEVGTNLQDHPLTSTQWEVSPDAVTRDGIVLGTDPAAAQAAVERWNTNRTGVMSTTLSNHMGFFRLPSNSSVLAKYGDGSSGPGSAHYELAWVNNFMTINQPFPTSGKYVANINVVVSPTSRGSVTLASSDPFAAPLIDPNFYNTDLDLQVMLESIKASKRFISAKVWDGYIVKPYGDLEQALGPNGTDADIIAYIRQWTGSIKHPMCTAPVNGAKGKGVVDANLKVKNLTGVRIVDGSVFPYIPAAAPQAAIYGVSELAADKIKKSWGL</sequence>
<comment type="similarity">
    <text evidence="3">Belongs to the GMC oxidoreductase family.</text>
</comment>
<evidence type="ECO:0000256" key="16">
    <source>
        <dbReference type="SAM" id="SignalP"/>
    </source>
</evidence>
<evidence type="ECO:0000256" key="5">
    <source>
        <dbReference type="ARBA" id="ARBA00013177"/>
    </source>
</evidence>
<evidence type="ECO:0000259" key="17">
    <source>
        <dbReference type="PROSITE" id="PS00624"/>
    </source>
</evidence>
<evidence type="ECO:0000256" key="4">
    <source>
        <dbReference type="ARBA" id="ARBA00011245"/>
    </source>
</evidence>
<feature type="binding site" evidence="15">
    <location>
        <begin position="585"/>
        <end position="586"/>
    </location>
    <ligand>
        <name>FAD</name>
        <dbReference type="ChEBI" id="CHEBI:57692"/>
    </ligand>
</feature>
<dbReference type="PANTHER" id="PTHR11552:SF147">
    <property type="entry name" value="CHOLINE DEHYDROGENASE, MITOCHONDRIAL"/>
    <property type="match status" value="1"/>
</dbReference>
<dbReference type="Gene3D" id="3.30.560.10">
    <property type="entry name" value="Glucose Oxidase, domain 3"/>
    <property type="match status" value="1"/>
</dbReference>
<feature type="signal peptide" evidence="16">
    <location>
        <begin position="1"/>
        <end position="19"/>
    </location>
</feature>
<feature type="domain" description="Glucose-methanol-choline oxidoreductase N-terminal" evidence="17">
    <location>
        <begin position="306"/>
        <end position="320"/>
    </location>
</feature>
<keyword evidence="6" id="KW-0964">Secreted</keyword>
<dbReference type="PIRSF" id="PIRSF000137">
    <property type="entry name" value="Alcohol_oxidase"/>
    <property type="match status" value="1"/>
</dbReference>
<dbReference type="STRING" id="68775.A0A5C3LWY0"/>
<dbReference type="Proteomes" id="UP000308652">
    <property type="component" value="Unassembled WGS sequence"/>
</dbReference>
<keyword evidence="19" id="KW-1185">Reference proteome</keyword>
<dbReference type="PROSITE" id="PS00624">
    <property type="entry name" value="GMC_OXRED_2"/>
    <property type="match status" value="1"/>
</dbReference>